<feature type="chain" id="PRO_5037036208" evidence="2">
    <location>
        <begin position="23"/>
        <end position="260"/>
    </location>
</feature>
<dbReference type="InterPro" id="IPR016866">
    <property type="entry name" value="UCP028069"/>
</dbReference>
<sequence length="260" mass="29988">MMKSFKIFLFAAFLLNTAIIQAQDQTNPEVNDKDLIEEAIKIEASSASAAADRQSYIDNIDTQIITLIGDIQFLSQQLDLTNIYNRQMQELINSQNNEIISINEQMVELDNTNRGILPKLEEMVLTLESIIQNDIPFLLDERFARIQDLKEILLQSNISTSEKFRRVFEAYQIENEYGRTIESYRDEIDVDGVKYNVEIFRLGRVGLYGRTSDGKYNAMFSKKENQWIKQKGIDNELVVALKIARKELPPSLIKLPVEKI</sequence>
<dbReference type="AlphaFoldDB" id="A0A937SBC7"/>
<keyword evidence="2" id="KW-0732">Signal</keyword>
<evidence type="ECO:0000256" key="1">
    <source>
        <dbReference type="SAM" id="Coils"/>
    </source>
</evidence>
<keyword evidence="1" id="KW-0175">Coiled coil</keyword>
<protein>
    <submittedName>
        <fullName evidence="3">DUF3450 domain-containing protein</fullName>
    </submittedName>
</protein>
<accession>A0A937SBC7</accession>
<dbReference type="Proteomes" id="UP000705230">
    <property type="component" value="Unassembled WGS sequence"/>
</dbReference>
<dbReference type="EMBL" id="JADHSG010000015">
    <property type="protein sequence ID" value="MBL6903773.1"/>
    <property type="molecule type" value="Genomic_DNA"/>
</dbReference>
<evidence type="ECO:0000313" key="3">
    <source>
        <dbReference type="EMBL" id="MBL6903773.1"/>
    </source>
</evidence>
<feature type="signal peptide" evidence="2">
    <location>
        <begin position="1"/>
        <end position="22"/>
    </location>
</feature>
<organism evidence="3 4">
    <name type="scientific">SAR86 cluster bacterium</name>
    <dbReference type="NCBI Taxonomy" id="2030880"/>
    <lineage>
        <taxon>Bacteria</taxon>
        <taxon>Pseudomonadati</taxon>
        <taxon>Pseudomonadota</taxon>
        <taxon>Gammaproteobacteria</taxon>
        <taxon>SAR86 cluster</taxon>
    </lineage>
</organism>
<reference evidence="3" key="1">
    <citation type="submission" date="2020-10" db="EMBL/GenBank/DDBJ databases">
        <title>Microbiome of the Black Sea water column analyzed by genome centric metagenomics.</title>
        <authorList>
            <person name="Cabello-Yeves P.J."/>
            <person name="Callieri C."/>
            <person name="Picazo A."/>
            <person name="Mehrshad M."/>
            <person name="Haro-Moreno J.M."/>
            <person name="Roda-Garcia J."/>
            <person name="Dzembekova N."/>
            <person name="Slabakova V."/>
            <person name="Slabakova N."/>
            <person name="Moncheva S."/>
            <person name="Rodriguez-Valera F."/>
        </authorList>
    </citation>
    <scope>NUCLEOTIDE SEQUENCE</scope>
    <source>
        <strain evidence="3">BS30m-G43</strain>
    </source>
</reference>
<dbReference type="PIRSF" id="PIRSF028069">
    <property type="entry name" value="UCP028069"/>
    <property type="match status" value="1"/>
</dbReference>
<feature type="coiled-coil region" evidence="1">
    <location>
        <begin position="85"/>
        <end position="112"/>
    </location>
</feature>
<name>A0A937SBC7_9GAMM</name>
<dbReference type="Pfam" id="PF11932">
    <property type="entry name" value="DUF3450"/>
    <property type="match status" value="1"/>
</dbReference>
<comment type="caution">
    <text evidence="3">The sequence shown here is derived from an EMBL/GenBank/DDBJ whole genome shotgun (WGS) entry which is preliminary data.</text>
</comment>
<gene>
    <name evidence="3" type="ORF">ISR29_06185</name>
</gene>
<evidence type="ECO:0000313" key="4">
    <source>
        <dbReference type="Proteomes" id="UP000705230"/>
    </source>
</evidence>
<evidence type="ECO:0000256" key="2">
    <source>
        <dbReference type="SAM" id="SignalP"/>
    </source>
</evidence>
<proteinExistence type="predicted"/>